<evidence type="ECO:0000313" key="3">
    <source>
        <dbReference type="Proteomes" id="UP001595872"/>
    </source>
</evidence>
<reference evidence="3" key="1">
    <citation type="journal article" date="2019" name="Int. J. Syst. Evol. Microbiol.">
        <title>The Global Catalogue of Microorganisms (GCM) 10K type strain sequencing project: providing services to taxonomists for standard genome sequencing and annotation.</title>
        <authorList>
            <consortium name="The Broad Institute Genomics Platform"/>
            <consortium name="The Broad Institute Genome Sequencing Center for Infectious Disease"/>
            <person name="Wu L."/>
            <person name="Ma J."/>
        </authorList>
    </citation>
    <scope>NUCLEOTIDE SEQUENCE [LARGE SCALE GENOMIC DNA]</scope>
    <source>
        <strain evidence="3">KLKA75</strain>
    </source>
</reference>
<protein>
    <submittedName>
        <fullName evidence="2">MarR family winged helix-turn-helix transcriptional regulator</fullName>
    </submittedName>
</protein>
<dbReference type="InterPro" id="IPR036390">
    <property type="entry name" value="WH_DNA-bd_sf"/>
</dbReference>
<dbReference type="Pfam" id="PF12802">
    <property type="entry name" value="MarR_2"/>
    <property type="match status" value="1"/>
</dbReference>
<dbReference type="PANTHER" id="PTHR33164">
    <property type="entry name" value="TRANSCRIPTIONAL REGULATOR, MARR FAMILY"/>
    <property type="match status" value="1"/>
</dbReference>
<organism evidence="2 3">
    <name type="scientific">Actinomadura gamaensis</name>
    <dbReference type="NCBI Taxonomy" id="1763541"/>
    <lineage>
        <taxon>Bacteria</taxon>
        <taxon>Bacillati</taxon>
        <taxon>Actinomycetota</taxon>
        <taxon>Actinomycetes</taxon>
        <taxon>Streptosporangiales</taxon>
        <taxon>Thermomonosporaceae</taxon>
        <taxon>Actinomadura</taxon>
    </lineage>
</organism>
<dbReference type="RefSeq" id="WP_378254958.1">
    <property type="nucleotide sequence ID" value="NZ_JBHSIT010000003.1"/>
</dbReference>
<dbReference type="InterPro" id="IPR036388">
    <property type="entry name" value="WH-like_DNA-bd_sf"/>
</dbReference>
<dbReference type="Proteomes" id="UP001595872">
    <property type="component" value="Unassembled WGS sequence"/>
</dbReference>
<accession>A0ABV9TY25</accession>
<dbReference type="PROSITE" id="PS50995">
    <property type="entry name" value="HTH_MARR_2"/>
    <property type="match status" value="1"/>
</dbReference>
<name>A0ABV9TY25_9ACTN</name>
<dbReference type="PRINTS" id="PR00598">
    <property type="entry name" value="HTHMARR"/>
</dbReference>
<sequence>MTTSGPVEAEAPASQRRTDLHWLAMRLFRGLGTVELEALRRHGLSLWGYDVLTEVADTPARTQLALGRALGLDKSKVVVVLDELESAGLVVRLPDPGDRRARIITATPEGRKVLASAAAELRSIEESLLNELGAEEGERLRATLAALTGGPLLRLRETHGC</sequence>
<gene>
    <name evidence="2" type="ORF">ACFPCY_13750</name>
</gene>
<dbReference type="EMBL" id="JBHSIT010000003">
    <property type="protein sequence ID" value="MFC4908393.1"/>
    <property type="molecule type" value="Genomic_DNA"/>
</dbReference>
<dbReference type="SUPFAM" id="SSF46785">
    <property type="entry name" value="Winged helix' DNA-binding domain"/>
    <property type="match status" value="1"/>
</dbReference>
<evidence type="ECO:0000313" key="2">
    <source>
        <dbReference type="EMBL" id="MFC4908393.1"/>
    </source>
</evidence>
<feature type="domain" description="HTH marR-type" evidence="1">
    <location>
        <begin position="17"/>
        <end position="149"/>
    </location>
</feature>
<comment type="caution">
    <text evidence="2">The sequence shown here is derived from an EMBL/GenBank/DDBJ whole genome shotgun (WGS) entry which is preliminary data.</text>
</comment>
<dbReference type="InterPro" id="IPR000835">
    <property type="entry name" value="HTH_MarR-typ"/>
</dbReference>
<evidence type="ECO:0000259" key="1">
    <source>
        <dbReference type="PROSITE" id="PS50995"/>
    </source>
</evidence>
<keyword evidence="3" id="KW-1185">Reference proteome</keyword>
<dbReference type="Gene3D" id="1.10.10.10">
    <property type="entry name" value="Winged helix-like DNA-binding domain superfamily/Winged helix DNA-binding domain"/>
    <property type="match status" value="1"/>
</dbReference>
<dbReference type="SMART" id="SM00347">
    <property type="entry name" value="HTH_MARR"/>
    <property type="match status" value="1"/>
</dbReference>
<dbReference type="PANTHER" id="PTHR33164:SF99">
    <property type="entry name" value="MARR FAMILY REGULATORY PROTEIN"/>
    <property type="match status" value="1"/>
</dbReference>
<proteinExistence type="predicted"/>
<dbReference type="InterPro" id="IPR039422">
    <property type="entry name" value="MarR/SlyA-like"/>
</dbReference>